<reference evidence="3 4" key="1">
    <citation type="journal article" date="2015" name="Genome Biol. Evol.">
        <title>Comparative Genomics of a Bacterivorous Green Alga Reveals Evolutionary Causalities and Consequences of Phago-Mixotrophic Mode of Nutrition.</title>
        <authorList>
            <person name="Burns J.A."/>
            <person name="Paasch A."/>
            <person name="Narechania A."/>
            <person name="Kim E."/>
        </authorList>
    </citation>
    <scope>NUCLEOTIDE SEQUENCE [LARGE SCALE GENOMIC DNA]</scope>
    <source>
        <strain evidence="3 4">PLY_AMNH</strain>
    </source>
</reference>
<feature type="coiled-coil region" evidence="1">
    <location>
        <begin position="157"/>
        <end position="211"/>
    </location>
</feature>
<dbReference type="Proteomes" id="UP001190700">
    <property type="component" value="Unassembled WGS sequence"/>
</dbReference>
<proteinExistence type="predicted"/>
<comment type="caution">
    <text evidence="3">The sequence shown here is derived from an EMBL/GenBank/DDBJ whole genome shotgun (WGS) entry which is preliminary data.</text>
</comment>
<keyword evidence="4" id="KW-1185">Reference proteome</keyword>
<accession>A0AAE0GZP8</accession>
<name>A0AAE0GZP8_9CHLO</name>
<dbReference type="AlphaFoldDB" id="A0AAE0GZP8"/>
<feature type="compositionally biased region" description="Basic and acidic residues" evidence="2">
    <location>
        <begin position="291"/>
        <end position="373"/>
    </location>
</feature>
<keyword evidence="1" id="KW-0175">Coiled coil</keyword>
<evidence type="ECO:0000313" key="3">
    <source>
        <dbReference type="EMBL" id="KAK3287332.1"/>
    </source>
</evidence>
<evidence type="ECO:0000256" key="1">
    <source>
        <dbReference type="SAM" id="Coils"/>
    </source>
</evidence>
<protein>
    <submittedName>
        <fullName evidence="3">Uncharacterized protein</fullName>
    </submittedName>
</protein>
<gene>
    <name evidence="3" type="ORF">CYMTET_5147</name>
</gene>
<evidence type="ECO:0000256" key="2">
    <source>
        <dbReference type="SAM" id="MobiDB-lite"/>
    </source>
</evidence>
<feature type="region of interest" description="Disordered" evidence="2">
    <location>
        <begin position="289"/>
        <end position="373"/>
    </location>
</feature>
<sequence length="409" mass="46202">MKGSVDVLISTQANAFQDNHTLLKALEHLNKQIVERGVKKPVLWLTDGQSARFNLKVLDFAAGNGLEEFVYPPHTTTAHALLDRVFHMWHTTYSKCVEAWSKANPGKQVTKAVFAAVFPEAWFKWTRSIRVHAVALKVGISEDGIFPDRIPDSFFVKSNLQNEISKATKAYEERSNLPAFTLEPGTFATRSQKLEEENKLLREELIRLRAQPLSREELGLCMIKTDQKIPDVGTSRRKATQVWGSLPATGLREALRKAEDEEKRKADAAELQQIFAACAQELESIEQEMAGPERRAQAAEKEAEKLRKEAEKQAERARKDAEKAEREAEKARKDAEKARKDAEKAEKSLERERKKRERERVAQEKKAEVEARKQARVQLAANRVSAQEVTESGSGCALSDITNMVQMAQ</sequence>
<evidence type="ECO:0000313" key="4">
    <source>
        <dbReference type="Proteomes" id="UP001190700"/>
    </source>
</evidence>
<organism evidence="3 4">
    <name type="scientific">Cymbomonas tetramitiformis</name>
    <dbReference type="NCBI Taxonomy" id="36881"/>
    <lineage>
        <taxon>Eukaryota</taxon>
        <taxon>Viridiplantae</taxon>
        <taxon>Chlorophyta</taxon>
        <taxon>Pyramimonadophyceae</taxon>
        <taxon>Pyramimonadales</taxon>
        <taxon>Pyramimonadaceae</taxon>
        <taxon>Cymbomonas</taxon>
    </lineage>
</organism>
<dbReference type="EMBL" id="LGRX02000897">
    <property type="protein sequence ID" value="KAK3287332.1"/>
    <property type="molecule type" value="Genomic_DNA"/>
</dbReference>